<name>C5LLM9_PERM5</name>
<reference evidence="2 3" key="1">
    <citation type="submission" date="2008-07" db="EMBL/GenBank/DDBJ databases">
        <authorList>
            <person name="El-Sayed N."/>
            <person name="Caler E."/>
            <person name="Inman J."/>
            <person name="Amedeo P."/>
            <person name="Hass B."/>
            <person name="Wortman J."/>
        </authorList>
    </citation>
    <scope>NUCLEOTIDE SEQUENCE [LARGE SCALE GENOMIC DNA]</scope>
    <source>
        <strain evidence="3">ATCC 50983 / TXsc</strain>
    </source>
</reference>
<protein>
    <submittedName>
        <fullName evidence="2">Uncharacterized protein</fullName>
    </submittedName>
</protein>
<evidence type="ECO:0000256" key="1">
    <source>
        <dbReference type="SAM" id="SignalP"/>
    </source>
</evidence>
<sequence length="128" mass="14337">MRILVGLIIAIAVNAILNSKPSGNYCGYPVITPRGKGFITINIADSHEFNIYAEWTPFFGCERAGIEYYVPYSYDDSTQDVTVTDTSKLQDLITKIDAPMRPSDLAHLHYDGNALHVVAFKYLYLKPC</sequence>
<feature type="chain" id="PRO_5012745464" evidence="1">
    <location>
        <begin position="16"/>
        <end position="128"/>
    </location>
</feature>
<gene>
    <name evidence="2" type="ORF">Pmar_PMAR001475</name>
</gene>
<feature type="signal peptide" evidence="1">
    <location>
        <begin position="1"/>
        <end position="15"/>
    </location>
</feature>
<dbReference type="AlphaFoldDB" id="C5LLM9"/>
<dbReference type="GeneID" id="9047190"/>
<keyword evidence="1" id="KW-0732">Signal</keyword>
<dbReference type="EMBL" id="GG683279">
    <property type="protein sequence ID" value="EER02364.1"/>
    <property type="molecule type" value="Genomic_DNA"/>
</dbReference>
<accession>C5LLM9</accession>
<evidence type="ECO:0000313" key="3">
    <source>
        <dbReference type="Proteomes" id="UP000007800"/>
    </source>
</evidence>
<evidence type="ECO:0000313" key="2">
    <source>
        <dbReference type="EMBL" id="EER02364.1"/>
    </source>
</evidence>
<organism evidence="3">
    <name type="scientific">Perkinsus marinus (strain ATCC 50983 / TXsc)</name>
    <dbReference type="NCBI Taxonomy" id="423536"/>
    <lineage>
        <taxon>Eukaryota</taxon>
        <taxon>Sar</taxon>
        <taxon>Alveolata</taxon>
        <taxon>Perkinsozoa</taxon>
        <taxon>Perkinsea</taxon>
        <taxon>Perkinsida</taxon>
        <taxon>Perkinsidae</taxon>
        <taxon>Perkinsus</taxon>
    </lineage>
</organism>
<dbReference type="RefSeq" id="XP_002769646.1">
    <property type="nucleotide sequence ID" value="XM_002769600.1"/>
</dbReference>
<keyword evidence="3" id="KW-1185">Reference proteome</keyword>
<dbReference type="Proteomes" id="UP000007800">
    <property type="component" value="Unassembled WGS sequence"/>
</dbReference>
<proteinExistence type="predicted"/>
<dbReference type="InParanoid" id="C5LLM9"/>